<dbReference type="GO" id="GO:0016740">
    <property type="term" value="F:transferase activity"/>
    <property type="evidence" value="ECO:0007669"/>
    <property type="project" value="UniProtKB-KW"/>
</dbReference>
<evidence type="ECO:0000313" key="9">
    <source>
        <dbReference type="Proteomes" id="UP000036780"/>
    </source>
</evidence>
<dbReference type="PATRIC" id="fig|1473.5.peg.844"/>
<accession>A0A0L0QKS8</accession>
<evidence type="ECO:0000256" key="3">
    <source>
        <dbReference type="ARBA" id="ARBA00022679"/>
    </source>
</evidence>
<evidence type="ECO:0000256" key="5">
    <source>
        <dbReference type="PIRSR" id="PIRSR000699-1"/>
    </source>
</evidence>
<dbReference type="InterPro" id="IPR036542">
    <property type="entry name" value="PTS_IIA_lac/cel_sf"/>
</dbReference>
<dbReference type="AlphaFoldDB" id="A0A0L0QKS8"/>
<keyword evidence="2" id="KW-0762">Sugar transport</keyword>
<proteinExistence type="predicted"/>
<gene>
    <name evidence="8" type="ORF">AFK71_11520</name>
</gene>
<keyword evidence="6" id="KW-0479">Metal-binding</keyword>
<dbReference type="GO" id="GO:0009401">
    <property type="term" value="P:phosphoenolpyruvate-dependent sugar phosphotransferase system"/>
    <property type="evidence" value="ECO:0007669"/>
    <property type="project" value="UniProtKB-KW"/>
</dbReference>
<dbReference type="Proteomes" id="UP000036780">
    <property type="component" value="Unassembled WGS sequence"/>
</dbReference>
<reference evidence="9" key="1">
    <citation type="submission" date="2015-07" db="EMBL/GenBank/DDBJ databases">
        <title>Fjat-10053 dsm26.</title>
        <authorList>
            <person name="Liu B."/>
            <person name="Wang J."/>
            <person name="Zhu Y."/>
            <person name="Liu G."/>
            <person name="Chen Q."/>
            <person name="Chen Z."/>
            <person name="Lan J."/>
            <person name="Che J."/>
            <person name="Ge C."/>
            <person name="Shi H."/>
            <person name="Pan Z."/>
            <person name="Liu X."/>
        </authorList>
    </citation>
    <scope>NUCLEOTIDE SEQUENCE [LARGE SCALE GENOMIC DNA]</scope>
    <source>
        <strain evidence="9">DSM 26</strain>
    </source>
</reference>
<evidence type="ECO:0000313" key="8">
    <source>
        <dbReference type="EMBL" id="KNE19166.1"/>
    </source>
</evidence>
<dbReference type="OrthoDB" id="350602at2"/>
<feature type="modified residue" description="Phosphohistidine; by HPr" evidence="7">
    <location>
        <position position="78"/>
    </location>
</feature>
<keyword evidence="3" id="KW-0808">Transferase</keyword>
<dbReference type="EMBL" id="LGTO01000007">
    <property type="protein sequence ID" value="KNE19166.1"/>
    <property type="molecule type" value="Genomic_DNA"/>
</dbReference>
<keyword evidence="9" id="KW-1185">Reference proteome</keyword>
<dbReference type="SUPFAM" id="SSF46973">
    <property type="entry name" value="Enzyme IIa from lactose specific PTS, IIa-lac"/>
    <property type="match status" value="1"/>
</dbReference>
<dbReference type="PANTHER" id="PTHR34382">
    <property type="entry name" value="PTS SYSTEM N,N'-DIACETYLCHITOBIOSE-SPECIFIC EIIA COMPONENT"/>
    <property type="match status" value="1"/>
</dbReference>
<feature type="binding site" evidence="6">
    <location>
        <position position="81"/>
    </location>
    <ligand>
        <name>Mg(2+)</name>
        <dbReference type="ChEBI" id="CHEBI:18420"/>
        <note>ligand shared between all trimeric partners</note>
    </ligand>
</feature>
<keyword evidence="6" id="KW-0460">Magnesium</keyword>
<organism evidence="8 9">
    <name type="scientific">Virgibacillus pantothenticus</name>
    <dbReference type="NCBI Taxonomy" id="1473"/>
    <lineage>
        <taxon>Bacteria</taxon>
        <taxon>Bacillati</taxon>
        <taxon>Bacillota</taxon>
        <taxon>Bacilli</taxon>
        <taxon>Bacillales</taxon>
        <taxon>Bacillaceae</taxon>
        <taxon>Virgibacillus</taxon>
    </lineage>
</organism>
<dbReference type="CDD" id="cd00215">
    <property type="entry name" value="PTS_IIA_lac"/>
    <property type="match status" value="1"/>
</dbReference>
<evidence type="ECO:0000256" key="7">
    <source>
        <dbReference type="PROSITE-ProRule" id="PRU00418"/>
    </source>
</evidence>
<dbReference type="Pfam" id="PF02255">
    <property type="entry name" value="PTS_IIA"/>
    <property type="match status" value="1"/>
</dbReference>
<dbReference type="PIRSF" id="PIRSF000699">
    <property type="entry name" value="PTS_IILac_III"/>
    <property type="match status" value="1"/>
</dbReference>
<dbReference type="GO" id="GO:0046872">
    <property type="term" value="F:metal ion binding"/>
    <property type="evidence" value="ECO:0007669"/>
    <property type="project" value="UniProtKB-KW"/>
</dbReference>
<dbReference type="PANTHER" id="PTHR34382:SF7">
    <property type="entry name" value="PTS SYSTEM N,N'-DIACETYLCHITOBIOSE-SPECIFIC EIIA COMPONENT"/>
    <property type="match status" value="1"/>
</dbReference>
<name>A0A0L0QKS8_VIRPA</name>
<dbReference type="PROSITE" id="PS51095">
    <property type="entry name" value="PTS_EIIA_TYPE_3"/>
    <property type="match status" value="1"/>
</dbReference>
<dbReference type="Gene3D" id="1.20.58.80">
    <property type="entry name" value="Phosphotransferase system, lactose/cellobiose-type IIA subunit"/>
    <property type="match status" value="1"/>
</dbReference>
<evidence type="ECO:0000256" key="4">
    <source>
        <dbReference type="ARBA" id="ARBA00022683"/>
    </source>
</evidence>
<evidence type="ECO:0000256" key="2">
    <source>
        <dbReference type="ARBA" id="ARBA00022597"/>
    </source>
</evidence>
<comment type="caution">
    <text evidence="8">The sequence shown here is derived from an EMBL/GenBank/DDBJ whole genome shotgun (WGS) entry which is preliminary data.</text>
</comment>
<protein>
    <submittedName>
        <fullName evidence="8">PTS mannose transporter subunit IIA</fullName>
    </submittedName>
</protein>
<evidence type="ECO:0000256" key="1">
    <source>
        <dbReference type="ARBA" id="ARBA00022448"/>
    </source>
</evidence>
<sequence length="103" mass="11448">MEEPKNLQAIMGLITHSGNAKSCAMEGIQEAKQGNFKAADKKMEEAHNELENAHNSQTSLLSKEASGENIEITLLMVHAQDHLMNAITFCDLAEEFIDLYKDK</sequence>
<keyword evidence="1" id="KW-0813">Transport</keyword>
<evidence type="ECO:0000256" key="6">
    <source>
        <dbReference type="PIRSR" id="PIRSR000699-2"/>
    </source>
</evidence>
<keyword evidence="4" id="KW-0598">Phosphotransferase system</keyword>
<feature type="active site" description="Tele-phosphohistidine intermediate" evidence="5">
    <location>
        <position position="78"/>
    </location>
</feature>
<dbReference type="InterPro" id="IPR003188">
    <property type="entry name" value="PTS_IIA_lac/cel"/>
</dbReference>
<comment type="cofactor">
    <cofactor evidence="6">
        <name>Mg(2+)</name>
        <dbReference type="ChEBI" id="CHEBI:18420"/>
    </cofactor>
    <text evidence="6">Binds 1 Mg(2+) ion per trimer.</text>
</comment>